<evidence type="ECO:0000256" key="17">
    <source>
        <dbReference type="SAM" id="MobiDB-lite"/>
    </source>
</evidence>
<evidence type="ECO:0000256" key="5">
    <source>
        <dbReference type="ARBA" id="ARBA00022475"/>
    </source>
</evidence>
<name>A0A8S3SFP8_MYTED</name>
<protein>
    <recommendedName>
        <fullName evidence="4">Protrudin</fullName>
    </recommendedName>
    <alternativeName>
        <fullName evidence="15">Zinc finger FYVE domain-containing protein 27</fullName>
    </alternativeName>
</protein>
<dbReference type="InterPro" id="IPR013083">
    <property type="entry name" value="Znf_RING/FYVE/PHD"/>
</dbReference>
<keyword evidence="5" id="KW-1003">Cell membrane</keyword>
<dbReference type="GO" id="GO:0016192">
    <property type="term" value="P:vesicle-mediated transport"/>
    <property type="evidence" value="ECO:0007669"/>
    <property type="project" value="InterPro"/>
</dbReference>
<keyword evidence="8" id="KW-0967">Endosome</keyword>
<dbReference type="GO" id="GO:0008270">
    <property type="term" value="F:zinc ion binding"/>
    <property type="evidence" value="ECO:0007669"/>
    <property type="project" value="UniProtKB-KW"/>
</dbReference>
<dbReference type="InterPro" id="IPR017455">
    <property type="entry name" value="Znf_FYVE-rel"/>
</dbReference>
<dbReference type="GO" id="GO:0072659">
    <property type="term" value="P:protein localization to plasma membrane"/>
    <property type="evidence" value="ECO:0007669"/>
    <property type="project" value="InterPro"/>
</dbReference>
<dbReference type="EMBL" id="CAJPWZ010001637">
    <property type="protein sequence ID" value="CAG2219658.1"/>
    <property type="molecule type" value="Genomic_DNA"/>
</dbReference>
<keyword evidence="12 18" id="KW-1133">Transmembrane helix</keyword>
<evidence type="ECO:0000256" key="4">
    <source>
        <dbReference type="ARBA" id="ARBA00015523"/>
    </source>
</evidence>
<dbReference type="InterPro" id="IPR000306">
    <property type="entry name" value="Znf_FYVE"/>
</dbReference>
<evidence type="ECO:0000256" key="11">
    <source>
        <dbReference type="ARBA" id="ARBA00022833"/>
    </source>
</evidence>
<dbReference type="SMART" id="SM00064">
    <property type="entry name" value="FYVE"/>
    <property type="match status" value="1"/>
</dbReference>
<dbReference type="GO" id="GO:0005789">
    <property type="term" value="C:endoplasmic reticulum membrane"/>
    <property type="evidence" value="ECO:0007669"/>
    <property type="project" value="UniProtKB-SubCell"/>
</dbReference>
<evidence type="ECO:0000256" key="18">
    <source>
        <dbReference type="SAM" id="Phobius"/>
    </source>
</evidence>
<feature type="transmembrane region" description="Helical" evidence="18">
    <location>
        <begin position="66"/>
        <end position="99"/>
    </location>
</feature>
<comment type="caution">
    <text evidence="20">The sequence shown here is derived from an EMBL/GenBank/DDBJ whole genome shotgun (WGS) entry which is preliminary data.</text>
</comment>
<keyword evidence="11" id="KW-0862">Zinc</keyword>
<keyword evidence="9 16" id="KW-0863">Zinc-finger</keyword>
<dbReference type="GO" id="GO:0071782">
    <property type="term" value="C:endoplasmic reticulum tubular network"/>
    <property type="evidence" value="ECO:0007669"/>
    <property type="project" value="TreeGrafter"/>
</dbReference>
<keyword evidence="10" id="KW-0256">Endoplasmic reticulum</keyword>
<feature type="region of interest" description="Disordered" evidence="17">
    <location>
        <begin position="238"/>
        <end position="260"/>
    </location>
</feature>
<evidence type="ECO:0000256" key="7">
    <source>
        <dbReference type="ARBA" id="ARBA00022723"/>
    </source>
</evidence>
<evidence type="ECO:0000256" key="9">
    <source>
        <dbReference type="ARBA" id="ARBA00022771"/>
    </source>
</evidence>
<evidence type="ECO:0000256" key="1">
    <source>
        <dbReference type="ARBA" id="ARBA00004195"/>
    </source>
</evidence>
<dbReference type="GO" id="GO:0032584">
    <property type="term" value="C:growth cone membrane"/>
    <property type="evidence" value="ECO:0007669"/>
    <property type="project" value="UniProtKB-SubCell"/>
</dbReference>
<dbReference type="InterPro" id="IPR042405">
    <property type="entry name" value="Protrudin"/>
</dbReference>
<evidence type="ECO:0000256" key="16">
    <source>
        <dbReference type="PROSITE-ProRule" id="PRU00091"/>
    </source>
</evidence>
<keyword evidence="14" id="KW-0966">Cell projection</keyword>
<dbReference type="InterPro" id="IPR011011">
    <property type="entry name" value="Znf_FYVE_PHD"/>
</dbReference>
<keyword evidence="6 18" id="KW-0812">Transmembrane</keyword>
<evidence type="ECO:0000259" key="19">
    <source>
        <dbReference type="PROSITE" id="PS50178"/>
    </source>
</evidence>
<dbReference type="GO" id="GO:0055038">
    <property type="term" value="C:recycling endosome membrane"/>
    <property type="evidence" value="ECO:0007669"/>
    <property type="project" value="UniProtKB-SubCell"/>
</dbReference>
<dbReference type="OrthoDB" id="5975347at2759"/>
<sequence length="378" mass="42877">MEKISTDVNGTSPKTKNNTGKYGRVDLADFVKEVDRFSRLIEPFAFVLYCLDDIRNWRYPKITLCLWIICNLCCIILTKGAVFVLVSLLVVVIAATGLVQIHTRILDKILPVNHLSNPDDESSDENDEDSAYSTVRQFRVSIIQMFEFVVKCNELLAHFYGILKWDNILPSLRFHIEFCTLLLSFVVLPTRWIYIALVNWVFLDNDIVIQLVIDNSQLFIGCLTGQALQSPVSKTVNSKEEIKSEEEVKDKQSTAKESEDISDLDYDAETIEVTMDEDGKSPSTNKPGMVARLMELKKRRQHIANESCFACKVSFASILKRRFYCRHCGNNFCSKCCNQRVPKSVFGATAPSAQTETVLVCNTCHKNLTKAPDKDKKS</sequence>
<accession>A0A8S3SFP8</accession>
<evidence type="ECO:0000256" key="8">
    <source>
        <dbReference type="ARBA" id="ARBA00022753"/>
    </source>
</evidence>
<evidence type="ECO:0000256" key="6">
    <source>
        <dbReference type="ARBA" id="ARBA00022692"/>
    </source>
</evidence>
<keyword evidence="13 18" id="KW-0472">Membrane</keyword>
<dbReference type="Pfam" id="PF01363">
    <property type="entry name" value="FYVE"/>
    <property type="match status" value="1"/>
</dbReference>
<proteinExistence type="predicted"/>
<evidence type="ECO:0000256" key="13">
    <source>
        <dbReference type="ARBA" id="ARBA00023136"/>
    </source>
</evidence>
<evidence type="ECO:0000256" key="12">
    <source>
        <dbReference type="ARBA" id="ARBA00022989"/>
    </source>
</evidence>
<feature type="domain" description="FYVE-type" evidence="19">
    <location>
        <begin position="302"/>
        <end position="369"/>
    </location>
</feature>
<evidence type="ECO:0000256" key="15">
    <source>
        <dbReference type="ARBA" id="ARBA00032025"/>
    </source>
</evidence>
<keyword evidence="7" id="KW-0479">Metal-binding</keyword>
<evidence type="ECO:0000256" key="2">
    <source>
        <dbReference type="ARBA" id="ARBA00004460"/>
    </source>
</evidence>
<dbReference type="PROSITE" id="PS50178">
    <property type="entry name" value="ZF_FYVE"/>
    <property type="match status" value="1"/>
</dbReference>
<gene>
    <name evidence="20" type="ORF">MEDL_33191</name>
</gene>
<dbReference type="SUPFAM" id="SSF57903">
    <property type="entry name" value="FYVE/PHD zinc finger"/>
    <property type="match status" value="1"/>
</dbReference>
<feature type="compositionally biased region" description="Basic and acidic residues" evidence="17">
    <location>
        <begin position="238"/>
        <end position="259"/>
    </location>
</feature>
<keyword evidence="21" id="KW-1185">Reference proteome</keyword>
<reference evidence="20" key="1">
    <citation type="submission" date="2021-03" db="EMBL/GenBank/DDBJ databases">
        <authorList>
            <person name="Bekaert M."/>
        </authorList>
    </citation>
    <scope>NUCLEOTIDE SEQUENCE</scope>
</reference>
<evidence type="ECO:0000256" key="10">
    <source>
        <dbReference type="ARBA" id="ARBA00022824"/>
    </source>
</evidence>
<dbReference type="GO" id="GO:0071787">
    <property type="term" value="P:endoplasmic reticulum tubular network formation"/>
    <property type="evidence" value="ECO:0007669"/>
    <property type="project" value="InterPro"/>
</dbReference>
<comment type="subcellular location">
    <subcellularLocation>
        <location evidence="2">Cell projection</location>
        <location evidence="2">Growth cone membrane</location>
        <topology evidence="2">Multi-pass membrane protein</topology>
    </subcellularLocation>
    <subcellularLocation>
        <location evidence="3">Endoplasmic reticulum membrane</location>
        <topology evidence="3">Multi-pass membrane protein</topology>
    </subcellularLocation>
    <subcellularLocation>
        <location evidence="1">Recycling endosome membrane</location>
        <topology evidence="1">Multi-pass membrane protein</topology>
    </subcellularLocation>
</comment>
<dbReference type="PANTHER" id="PTHR14543">
    <property type="entry name" value="PROTRUDIN"/>
    <property type="match status" value="1"/>
</dbReference>
<evidence type="ECO:0000313" key="20">
    <source>
        <dbReference type="EMBL" id="CAG2219658.1"/>
    </source>
</evidence>
<evidence type="ECO:0000313" key="21">
    <source>
        <dbReference type="Proteomes" id="UP000683360"/>
    </source>
</evidence>
<organism evidence="20 21">
    <name type="scientific">Mytilus edulis</name>
    <name type="common">Blue mussel</name>
    <dbReference type="NCBI Taxonomy" id="6550"/>
    <lineage>
        <taxon>Eukaryota</taxon>
        <taxon>Metazoa</taxon>
        <taxon>Spiralia</taxon>
        <taxon>Lophotrochozoa</taxon>
        <taxon>Mollusca</taxon>
        <taxon>Bivalvia</taxon>
        <taxon>Autobranchia</taxon>
        <taxon>Pteriomorphia</taxon>
        <taxon>Mytilida</taxon>
        <taxon>Mytiloidea</taxon>
        <taxon>Mytilidae</taxon>
        <taxon>Mytilinae</taxon>
        <taxon>Mytilus</taxon>
    </lineage>
</organism>
<dbReference type="Gene3D" id="3.30.40.10">
    <property type="entry name" value="Zinc/RING finger domain, C3HC4 (zinc finger)"/>
    <property type="match status" value="1"/>
</dbReference>
<dbReference type="CDD" id="cd15723">
    <property type="entry name" value="FYVE_protrudin"/>
    <property type="match status" value="1"/>
</dbReference>
<dbReference type="AlphaFoldDB" id="A0A8S3SFP8"/>
<evidence type="ECO:0000256" key="3">
    <source>
        <dbReference type="ARBA" id="ARBA00004477"/>
    </source>
</evidence>
<dbReference type="Proteomes" id="UP000683360">
    <property type="component" value="Unassembled WGS sequence"/>
</dbReference>
<evidence type="ECO:0000256" key="14">
    <source>
        <dbReference type="ARBA" id="ARBA00023273"/>
    </source>
</evidence>
<dbReference type="PANTHER" id="PTHR14543:SF1">
    <property type="entry name" value="PROTRUDIN"/>
    <property type="match status" value="1"/>
</dbReference>